<dbReference type="AlphaFoldDB" id="A0A0F8VTS6"/>
<accession>A0A0F8VTS6</accession>
<feature type="non-terminal residue" evidence="2">
    <location>
        <position position="155"/>
    </location>
</feature>
<feature type="region of interest" description="Disordered" evidence="1">
    <location>
        <begin position="12"/>
        <end position="40"/>
    </location>
</feature>
<sequence length="155" mass="15953">MTPLTLHFTSSTSALLSGAPGPGEQRGLNPKQPPGREHGANVELTADGAKIILNNNSQQISFAASPSLSSSPDYVWSDDGSVNQALRTDGSGNLSWADVNALAGTHELLSITHDDAIGASITTGDIIFSNATPKLDYLGIGASNEILRVSGGLPD</sequence>
<reference evidence="2" key="1">
    <citation type="journal article" date="2015" name="Nature">
        <title>Complex archaea that bridge the gap between prokaryotes and eukaryotes.</title>
        <authorList>
            <person name="Spang A."/>
            <person name="Saw J.H."/>
            <person name="Jorgensen S.L."/>
            <person name="Zaremba-Niedzwiedzka K."/>
            <person name="Martijn J."/>
            <person name="Lind A.E."/>
            <person name="van Eijk R."/>
            <person name="Schleper C."/>
            <person name="Guy L."/>
            <person name="Ettema T.J."/>
        </authorList>
    </citation>
    <scope>NUCLEOTIDE SEQUENCE</scope>
</reference>
<gene>
    <name evidence="2" type="ORF">LCGC14_3151850</name>
</gene>
<evidence type="ECO:0000256" key="1">
    <source>
        <dbReference type="SAM" id="MobiDB-lite"/>
    </source>
</evidence>
<protein>
    <submittedName>
        <fullName evidence="2">Uncharacterized protein</fullName>
    </submittedName>
</protein>
<dbReference type="EMBL" id="LAZR01069404">
    <property type="protein sequence ID" value="KKK47768.1"/>
    <property type="molecule type" value="Genomic_DNA"/>
</dbReference>
<name>A0A0F8VTS6_9ZZZZ</name>
<proteinExistence type="predicted"/>
<comment type="caution">
    <text evidence="2">The sequence shown here is derived from an EMBL/GenBank/DDBJ whole genome shotgun (WGS) entry which is preliminary data.</text>
</comment>
<organism evidence="2">
    <name type="scientific">marine sediment metagenome</name>
    <dbReference type="NCBI Taxonomy" id="412755"/>
    <lineage>
        <taxon>unclassified sequences</taxon>
        <taxon>metagenomes</taxon>
        <taxon>ecological metagenomes</taxon>
    </lineage>
</organism>
<evidence type="ECO:0000313" key="2">
    <source>
        <dbReference type="EMBL" id="KKK47768.1"/>
    </source>
</evidence>